<proteinExistence type="predicted"/>
<dbReference type="Proteomes" id="UP000824998">
    <property type="component" value="Unassembled WGS sequence"/>
</dbReference>
<reference evidence="1" key="1">
    <citation type="journal article" date="2021" name="IMA Fungus">
        <title>Genomic characterization of three marine fungi, including Emericellopsis atlantica sp. nov. with signatures of a generalist lifestyle and marine biomass degradation.</title>
        <authorList>
            <person name="Hagestad O.C."/>
            <person name="Hou L."/>
            <person name="Andersen J.H."/>
            <person name="Hansen E.H."/>
            <person name="Altermark B."/>
            <person name="Li C."/>
            <person name="Kuhnert E."/>
            <person name="Cox R.J."/>
            <person name="Crous P.W."/>
            <person name="Spatafora J.W."/>
            <person name="Lail K."/>
            <person name="Amirebrahimi M."/>
            <person name="Lipzen A."/>
            <person name="Pangilinan J."/>
            <person name="Andreopoulos W."/>
            <person name="Hayes R.D."/>
            <person name="Ng V."/>
            <person name="Grigoriev I.V."/>
            <person name="Jackson S.A."/>
            <person name="Sutton T.D.S."/>
            <person name="Dobson A.D.W."/>
            <person name="Rama T."/>
        </authorList>
    </citation>
    <scope>NUCLEOTIDE SEQUENCE</scope>
    <source>
        <strain evidence="1">TRa018bII</strain>
    </source>
</reference>
<dbReference type="AlphaFoldDB" id="A0A9P7YRN3"/>
<keyword evidence="2" id="KW-1185">Reference proteome</keyword>
<evidence type="ECO:0000313" key="2">
    <source>
        <dbReference type="Proteomes" id="UP000824998"/>
    </source>
</evidence>
<gene>
    <name evidence="1" type="ORF">BJ875DRAFT_451826</name>
</gene>
<dbReference type="EMBL" id="MU251374">
    <property type="protein sequence ID" value="KAG9238157.1"/>
    <property type="molecule type" value="Genomic_DNA"/>
</dbReference>
<sequence length="207" mass="23773">MCEPDSSFYTHPHSLLCQDDSILEVRPKLYPHIPTYPRTYVHKIPCSLHSSISNIPAFLPEQSPLQTLHALCNHRPGRLIHLSADISTSSRSLSHVLFPFYAHLKGPLLAHAQHRAPTPKNNSFQARRWPRRKAVADQGASSLIHKRAPRQYETPEIPPHGVELAALHRRRVEQLERQMVSRSCEFRCLRRGFEAICRALVARYFRA</sequence>
<name>A0A9P7YRN3_9HELO</name>
<comment type="caution">
    <text evidence="1">The sequence shown here is derived from an EMBL/GenBank/DDBJ whole genome shotgun (WGS) entry which is preliminary data.</text>
</comment>
<accession>A0A9P7YRN3</accession>
<organism evidence="1 2">
    <name type="scientific">Amylocarpus encephaloides</name>
    <dbReference type="NCBI Taxonomy" id="45428"/>
    <lineage>
        <taxon>Eukaryota</taxon>
        <taxon>Fungi</taxon>
        <taxon>Dikarya</taxon>
        <taxon>Ascomycota</taxon>
        <taxon>Pezizomycotina</taxon>
        <taxon>Leotiomycetes</taxon>
        <taxon>Helotiales</taxon>
        <taxon>Helotiales incertae sedis</taxon>
        <taxon>Amylocarpus</taxon>
    </lineage>
</organism>
<evidence type="ECO:0000313" key="1">
    <source>
        <dbReference type="EMBL" id="KAG9238157.1"/>
    </source>
</evidence>
<protein>
    <submittedName>
        <fullName evidence="1">Uncharacterized protein</fullName>
    </submittedName>
</protein>